<evidence type="ECO:0000313" key="5">
    <source>
        <dbReference type="EMBL" id="MBB5855836.1"/>
    </source>
</evidence>
<evidence type="ECO:0000259" key="4">
    <source>
        <dbReference type="PROSITE" id="PS50110"/>
    </source>
</evidence>
<dbReference type="Pfam" id="PF00196">
    <property type="entry name" value="GerE"/>
    <property type="match status" value="1"/>
</dbReference>
<dbReference type="Pfam" id="PF00072">
    <property type="entry name" value="Response_reg"/>
    <property type="match status" value="1"/>
</dbReference>
<protein>
    <submittedName>
        <fullName evidence="5">DNA-binding NarL/FixJ family response regulator</fullName>
    </submittedName>
</protein>
<dbReference type="AlphaFoldDB" id="A0A841B6Y9"/>
<dbReference type="GO" id="GO:0003677">
    <property type="term" value="F:DNA binding"/>
    <property type="evidence" value="ECO:0007669"/>
    <property type="project" value="UniProtKB-KW"/>
</dbReference>
<sequence length="209" mass="22152">MPIRTPVVSVVFAGVPEPPASSELEVVAHTSDEREAVWHATVLRPDVLVLSVHPPALDGLAVTREVSSRVPGTVVLALTPPGDNETWVAAMRAGARGVLARTAGLEDLVRAIHGVAAGAVVFGEHAANRLYGLLSESRPIQVFPQLTSREHEVLDLLAGGLRIPDIARRLGLVPKTVRNVMSSIHAKVGTDDREILLGQARNAGLGRHS</sequence>
<keyword evidence="2 5" id="KW-0238">DNA-binding</keyword>
<dbReference type="PROSITE" id="PS50110">
    <property type="entry name" value="RESPONSE_REGULATORY"/>
    <property type="match status" value="1"/>
</dbReference>
<dbReference type="GO" id="GO:0000160">
    <property type="term" value="P:phosphorelay signal transduction system"/>
    <property type="evidence" value="ECO:0007669"/>
    <property type="project" value="InterPro"/>
</dbReference>
<dbReference type="InterPro" id="IPR016032">
    <property type="entry name" value="Sig_transdc_resp-reg_C-effctor"/>
</dbReference>
<organism evidence="5 6">
    <name type="scientific">Amycolatopsis umgeniensis</name>
    <dbReference type="NCBI Taxonomy" id="336628"/>
    <lineage>
        <taxon>Bacteria</taxon>
        <taxon>Bacillati</taxon>
        <taxon>Actinomycetota</taxon>
        <taxon>Actinomycetes</taxon>
        <taxon>Pseudonocardiales</taxon>
        <taxon>Pseudonocardiaceae</taxon>
        <taxon>Amycolatopsis</taxon>
    </lineage>
</organism>
<dbReference type="CDD" id="cd17535">
    <property type="entry name" value="REC_NarL-like"/>
    <property type="match status" value="1"/>
</dbReference>
<dbReference type="RefSeq" id="WP_343072188.1">
    <property type="nucleotide sequence ID" value="NZ_JACHMX010000001.1"/>
</dbReference>
<evidence type="ECO:0000256" key="2">
    <source>
        <dbReference type="ARBA" id="ARBA00023125"/>
    </source>
</evidence>
<dbReference type="SMART" id="SM00421">
    <property type="entry name" value="HTH_LUXR"/>
    <property type="match status" value="1"/>
</dbReference>
<evidence type="ECO:0000313" key="6">
    <source>
        <dbReference type="Proteomes" id="UP000580861"/>
    </source>
</evidence>
<reference evidence="5 6" key="1">
    <citation type="submission" date="2020-08" db="EMBL/GenBank/DDBJ databases">
        <title>Sequencing the genomes of 1000 actinobacteria strains.</title>
        <authorList>
            <person name="Klenk H.-P."/>
        </authorList>
    </citation>
    <scope>NUCLEOTIDE SEQUENCE [LARGE SCALE GENOMIC DNA]</scope>
    <source>
        <strain evidence="5 6">DSM 45272</strain>
    </source>
</reference>
<feature type="domain" description="Response regulatory" evidence="4">
    <location>
        <begin position="1"/>
        <end position="116"/>
    </location>
</feature>
<comment type="caution">
    <text evidence="3">Lacks conserved residue(s) required for the propagation of feature annotation.</text>
</comment>
<accession>A0A841B6Y9</accession>
<evidence type="ECO:0000256" key="3">
    <source>
        <dbReference type="PROSITE-ProRule" id="PRU00169"/>
    </source>
</evidence>
<dbReference type="SUPFAM" id="SSF52172">
    <property type="entry name" value="CheY-like"/>
    <property type="match status" value="1"/>
</dbReference>
<keyword evidence="1" id="KW-0597">Phosphoprotein</keyword>
<dbReference type="CDD" id="cd06170">
    <property type="entry name" value="LuxR_C_like"/>
    <property type="match status" value="1"/>
</dbReference>
<proteinExistence type="predicted"/>
<dbReference type="PRINTS" id="PR00038">
    <property type="entry name" value="HTHLUXR"/>
</dbReference>
<dbReference type="Gene3D" id="3.40.50.2300">
    <property type="match status" value="1"/>
</dbReference>
<dbReference type="InterPro" id="IPR000792">
    <property type="entry name" value="Tscrpt_reg_LuxR_C"/>
</dbReference>
<dbReference type="Proteomes" id="UP000580861">
    <property type="component" value="Unassembled WGS sequence"/>
</dbReference>
<comment type="caution">
    <text evidence="5">The sequence shown here is derived from an EMBL/GenBank/DDBJ whole genome shotgun (WGS) entry which is preliminary data.</text>
</comment>
<dbReference type="InterPro" id="IPR011006">
    <property type="entry name" value="CheY-like_superfamily"/>
</dbReference>
<dbReference type="PANTHER" id="PTHR43214">
    <property type="entry name" value="TWO-COMPONENT RESPONSE REGULATOR"/>
    <property type="match status" value="1"/>
</dbReference>
<dbReference type="InterPro" id="IPR058245">
    <property type="entry name" value="NreC/VraR/RcsB-like_REC"/>
</dbReference>
<dbReference type="InterPro" id="IPR001789">
    <property type="entry name" value="Sig_transdc_resp-reg_receiver"/>
</dbReference>
<gene>
    <name evidence="5" type="ORF">HDA45_005923</name>
</gene>
<dbReference type="InterPro" id="IPR039420">
    <property type="entry name" value="WalR-like"/>
</dbReference>
<keyword evidence="6" id="KW-1185">Reference proteome</keyword>
<dbReference type="PANTHER" id="PTHR43214:SF43">
    <property type="entry name" value="TWO-COMPONENT RESPONSE REGULATOR"/>
    <property type="match status" value="1"/>
</dbReference>
<dbReference type="SUPFAM" id="SSF46894">
    <property type="entry name" value="C-terminal effector domain of the bipartite response regulators"/>
    <property type="match status" value="1"/>
</dbReference>
<dbReference type="EMBL" id="JACHMX010000001">
    <property type="protein sequence ID" value="MBB5855836.1"/>
    <property type="molecule type" value="Genomic_DNA"/>
</dbReference>
<dbReference type="GO" id="GO:0006355">
    <property type="term" value="P:regulation of DNA-templated transcription"/>
    <property type="evidence" value="ECO:0007669"/>
    <property type="project" value="InterPro"/>
</dbReference>
<evidence type="ECO:0000256" key="1">
    <source>
        <dbReference type="ARBA" id="ARBA00022553"/>
    </source>
</evidence>
<name>A0A841B6Y9_9PSEU</name>